<comment type="caution">
    <text evidence="2">The sequence shown here is derived from an EMBL/GenBank/DDBJ whole genome shotgun (WGS) entry which is preliminary data.</text>
</comment>
<protein>
    <submittedName>
        <fullName evidence="2">Uncharacterized protein</fullName>
    </submittedName>
</protein>
<evidence type="ECO:0000313" key="2">
    <source>
        <dbReference type="EMBL" id="MEQ2712027.1"/>
    </source>
</evidence>
<evidence type="ECO:0000256" key="1">
    <source>
        <dbReference type="SAM" id="Phobius"/>
    </source>
</evidence>
<name>A0ABV1IXS1_9FIRM</name>
<evidence type="ECO:0000313" key="3">
    <source>
        <dbReference type="Proteomes" id="UP001482154"/>
    </source>
</evidence>
<keyword evidence="3" id="KW-1185">Reference proteome</keyword>
<accession>A0ABV1IXS1</accession>
<reference evidence="2 3" key="1">
    <citation type="submission" date="2024-04" db="EMBL/GenBank/DDBJ databases">
        <title>Human intestinal bacterial collection.</title>
        <authorList>
            <person name="Pauvert C."/>
            <person name="Hitch T.C.A."/>
            <person name="Clavel T."/>
        </authorList>
    </citation>
    <scope>NUCLEOTIDE SEQUENCE [LARGE SCALE GENOMIC DNA]</scope>
    <source>
        <strain evidence="2 3">CLA-AA-H249</strain>
    </source>
</reference>
<gene>
    <name evidence="2" type="ORF">AAAU51_12775</name>
</gene>
<dbReference type="RefSeq" id="WP_349111325.1">
    <property type="nucleotide sequence ID" value="NZ_JBBNIN010000028.1"/>
</dbReference>
<keyword evidence="1" id="KW-0472">Membrane</keyword>
<dbReference type="EMBL" id="JBBNIN010000028">
    <property type="protein sequence ID" value="MEQ2712027.1"/>
    <property type="molecule type" value="Genomic_DNA"/>
</dbReference>
<keyword evidence="1" id="KW-1133">Transmembrane helix</keyword>
<organism evidence="2 3">
    <name type="scientific">Anaerostipes amylophilus</name>
    <dbReference type="NCBI Taxonomy" id="2981779"/>
    <lineage>
        <taxon>Bacteria</taxon>
        <taxon>Bacillati</taxon>
        <taxon>Bacillota</taxon>
        <taxon>Clostridia</taxon>
        <taxon>Lachnospirales</taxon>
        <taxon>Lachnospiraceae</taxon>
        <taxon>Anaerostipes</taxon>
    </lineage>
</organism>
<proteinExistence type="predicted"/>
<feature type="transmembrane region" description="Helical" evidence="1">
    <location>
        <begin position="6"/>
        <end position="23"/>
    </location>
</feature>
<dbReference type="Proteomes" id="UP001482154">
    <property type="component" value="Unassembled WGS sequence"/>
</dbReference>
<keyword evidence="1" id="KW-0812">Transmembrane</keyword>
<sequence length="143" mass="16572">MFILIIGVLIIFCILLFICYSYMQNQRSKYVSQMYKEFKEQYGANAKVAMGFSQTNVFSKAMTLMIAVNPEDHRVIDAWAVTDNDMEIEGRTCAEYLGIDINKYAEDVRKRSDKDLLMRKPTQIKTVKEKAFAMAVMQILNQE</sequence>